<dbReference type="InterPro" id="IPR036770">
    <property type="entry name" value="Ankyrin_rpt-contain_sf"/>
</dbReference>
<dbReference type="Proteomes" id="UP000232323">
    <property type="component" value="Unassembled WGS sequence"/>
</dbReference>
<dbReference type="InterPro" id="IPR013083">
    <property type="entry name" value="Znf_RING/FYVE/PHD"/>
</dbReference>
<reference evidence="2 3" key="1">
    <citation type="submission" date="2017-08" db="EMBL/GenBank/DDBJ databases">
        <title>Acidophilic green algal genome provides insights into adaptation to an acidic environment.</title>
        <authorList>
            <person name="Hirooka S."/>
            <person name="Hirose Y."/>
            <person name="Kanesaki Y."/>
            <person name="Higuchi S."/>
            <person name="Fujiwara T."/>
            <person name="Onuma R."/>
            <person name="Era A."/>
            <person name="Ohbayashi R."/>
            <person name="Uzuka A."/>
            <person name="Nozaki H."/>
            <person name="Yoshikawa H."/>
            <person name="Miyagishima S.Y."/>
        </authorList>
    </citation>
    <scope>NUCLEOTIDE SEQUENCE [LARGE SCALE GENOMIC DNA]</scope>
    <source>
        <strain evidence="2 3">NIES-2499</strain>
    </source>
</reference>
<dbReference type="OrthoDB" id="24526at2759"/>
<gene>
    <name evidence="2" type="ORF">CEUSTIGMA_g9332.t1</name>
</gene>
<protein>
    <submittedName>
        <fullName evidence="2">Uncharacterized protein</fullName>
    </submittedName>
</protein>
<name>A0A250XFQ0_9CHLO</name>
<accession>A0A250XFQ0</accession>
<feature type="region of interest" description="Disordered" evidence="1">
    <location>
        <begin position="371"/>
        <end position="390"/>
    </location>
</feature>
<dbReference type="AlphaFoldDB" id="A0A250XFQ0"/>
<proteinExistence type="predicted"/>
<keyword evidence="3" id="KW-1185">Reference proteome</keyword>
<evidence type="ECO:0000313" key="3">
    <source>
        <dbReference type="Proteomes" id="UP000232323"/>
    </source>
</evidence>
<evidence type="ECO:0000256" key="1">
    <source>
        <dbReference type="SAM" id="MobiDB-lite"/>
    </source>
</evidence>
<dbReference type="Gene3D" id="1.25.40.20">
    <property type="entry name" value="Ankyrin repeat-containing domain"/>
    <property type="match status" value="1"/>
</dbReference>
<sequence>MIFFLDCICPFRSLINSRFRDGADSLQSSLHNPRVSPWHKLEEAIVLQDFSLFEVCLDALNPSQRASVSQDAEIRGTTLLARACEEACPDIVQRLIAEGASAAKLYSPAGSALHATIASALRAHHKKGYMHKVSSSLSQQQGTLEMRWVQPPSEEDYETTVNLLLCAGADPFLENRYGMHALDMLNTGCSAAAESWAIQLLTGGSAAGDMYCRLRRNLARQLQGCIYAPYSGILRIHLKPFTSRDWGLMWVAVVPRRYSQPYGSRPKARSHELWVYPAHGDTSPIFRLELDGCHVVREGGGVVRLLLLPTSAQCKLGSSPRAFHGTFMRKSIEESQHQERWSLSFRPNGQIVDSAGRPTMEGFIQACSACSEEDLEGEGGPTSEGSPAAAPGLSWPAMGQTATVTGSAALRVIANYGAVRGGSMRSPAAVPTYSDGVQMVLPIALAMAGAAGDSNGRLQGLPTREQLLQQADAAAIQKGISKKKQQQQLLLDDQAASVEGAQTLVERVSSPSRDECPIIQASRLLGLRSSRSNSNILEVLPCQQQAADSRRSKHNQADEAVGDDSHAATADDTQLSSTGRSCAASTTGVETGAGGVDAGAGPCVVCLLPGSARVGFKHGCSIHQCVCYSCARQVILGGEGSRVRPYNRQQVEPSGPVRCPMCRQPVEEVLAVF</sequence>
<dbReference type="EMBL" id="BEGY01000072">
    <property type="protein sequence ID" value="GAX81904.1"/>
    <property type="molecule type" value="Genomic_DNA"/>
</dbReference>
<evidence type="ECO:0000313" key="2">
    <source>
        <dbReference type="EMBL" id="GAX81904.1"/>
    </source>
</evidence>
<comment type="caution">
    <text evidence="2">The sequence shown here is derived from an EMBL/GenBank/DDBJ whole genome shotgun (WGS) entry which is preliminary data.</text>
</comment>
<dbReference type="Gene3D" id="3.30.40.10">
    <property type="entry name" value="Zinc/RING finger domain, C3HC4 (zinc finger)"/>
    <property type="match status" value="1"/>
</dbReference>
<organism evidence="2 3">
    <name type="scientific">Chlamydomonas eustigma</name>
    <dbReference type="NCBI Taxonomy" id="1157962"/>
    <lineage>
        <taxon>Eukaryota</taxon>
        <taxon>Viridiplantae</taxon>
        <taxon>Chlorophyta</taxon>
        <taxon>core chlorophytes</taxon>
        <taxon>Chlorophyceae</taxon>
        <taxon>CS clade</taxon>
        <taxon>Chlamydomonadales</taxon>
        <taxon>Chlamydomonadaceae</taxon>
        <taxon>Chlamydomonas</taxon>
    </lineage>
</organism>
<feature type="compositionally biased region" description="Polar residues" evidence="1">
    <location>
        <begin position="571"/>
        <end position="582"/>
    </location>
</feature>
<feature type="region of interest" description="Disordered" evidence="1">
    <location>
        <begin position="547"/>
        <end position="582"/>
    </location>
</feature>